<keyword evidence="3" id="KW-1185">Reference proteome</keyword>
<dbReference type="PANTHER" id="PTHR43215">
    <property type="entry name" value="RADIAL SPOKE HEAD 1 HOMOLOG"/>
    <property type="match status" value="1"/>
</dbReference>
<dbReference type="SMART" id="SM00698">
    <property type="entry name" value="MORN"/>
    <property type="match status" value="3"/>
</dbReference>
<accession>A0A316DI58</accession>
<keyword evidence="1" id="KW-0677">Repeat</keyword>
<dbReference type="Gene3D" id="3.30.2010.10">
    <property type="entry name" value="Metalloproteases ('zincins'), catalytic domain"/>
    <property type="match status" value="1"/>
</dbReference>
<comment type="caution">
    <text evidence="2">The sequence shown here is derived from an EMBL/GenBank/DDBJ whole genome shotgun (WGS) entry which is preliminary data.</text>
</comment>
<evidence type="ECO:0000313" key="2">
    <source>
        <dbReference type="EMBL" id="PWK17851.1"/>
    </source>
</evidence>
<sequence length="373" mass="42332">MKSPLLSFLIIFSLINHSYSQQKNAKKIFACNYFGRNISPQEICPQMQGFVSDSHAEQVIGQFAKKMGQVQSKFRVMQCSNTDNCFATVIEGQPYIIYDNAFLNRVEETTRTDWAAVSILAHEIGHHANFHTIDGTGSRPDKELEADYFSGFWLHEMGANLAQSQEAMKHFQGEFVTTTHPPRSQRLDAIEKGWKEAESLHPKLSTIPQKLPTNAPPRTESKVVIQPETKVYQRKPEIIENNIEIENISTITKTGCIAGDCSNGDGYYVHPTQGSYKGGWRNGKRDGFGTHYYANGQKMYVGEYVLGKRQGSGTYYFPNGERYEGQFINDKTTKNGEFILRDDDDRAEIQLSYIFSDGKKEIIKIISEDEEED</sequence>
<evidence type="ECO:0000313" key="3">
    <source>
        <dbReference type="Proteomes" id="UP000245489"/>
    </source>
</evidence>
<name>A0A316DI58_9BACT</name>
<dbReference type="Gene3D" id="2.20.110.10">
    <property type="entry name" value="Histone H3 K4-specific methyltransferase SET7/9 N-terminal domain"/>
    <property type="match status" value="1"/>
</dbReference>
<dbReference type="InterPro" id="IPR003409">
    <property type="entry name" value="MORN"/>
</dbReference>
<organism evidence="2 3">
    <name type="scientific">Arcicella aurantiaca</name>
    <dbReference type="NCBI Taxonomy" id="591202"/>
    <lineage>
        <taxon>Bacteria</taxon>
        <taxon>Pseudomonadati</taxon>
        <taxon>Bacteroidota</taxon>
        <taxon>Cytophagia</taxon>
        <taxon>Cytophagales</taxon>
        <taxon>Flectobacillaceae</taxon>
        <taxon>Arcicella</taxon>
    </lineage>
</organism>
<dbReference type="EMBL" id="QGGO01000033">
    <property type="protein sequence ID" value="PWK17851.1"/>
    <property type="molecule type" value="Genomic_DNA"/>
</dbReference>
<dbReference type="SUPFAM" id="SSF82185">
    <property type="entry name" value="Histone H3 K4-specific methyltransferase SET7/9 N-terminal domain"/>
    <property type="match status" value="1"/>
</dbReference>
<evidence type="ECO:0000256" key="1">
    <source>
        <dbReference type="ARBA" id="ARBA00022737"/>
    </source>
</evidence>
<gene>
    <name evidence="2" type="ORF">LV89_04298</name>
</gene>
<dbReference type="AlphaFoldDB" id="A0A316DI58"/>
<proteinExistence type="predicted"/>
<dbReference type="PANTHER" id="PTHR43215:SF14">
    <property type="entry name" value="RADIAL SPOKE HEAD 1 HOMOLOG"/>
    <property type="match status" value="1"/>
</dbReference>
<dbReference type="OrthoDB" id="1173761at2"/>
<dbReference type="Proteomes" id="UP000245489">
    <property type="component" value="Unassembled WGS sequence"/>
</dbReference>
<reference evidence="2 3" key="1">
    <citation type="submission" date="2018-05" db="EMBL/GenBank/DDBJ databases">
        <title>Genomic Encyclopedia of Archaeal and Bacterial Type Strains, Phase II (KMG-II): from individual species to whole genera.</title>
        <authorList>
            <person name="Goeker M."/>
        </authorList>
    </citation>
    <scope>NUCLEOTIDE SEQUENCE [LARGE SCALE GENOMIC DNA]</scope>
    <source>
        <strain evidence="2 3">DSM 22214</strain>
    </source>
</reference>
<protein>
    <submittedName>
        <fullName evidence="2">MORN repeat protein</fullName>
    </submittedName>
</protein>
<dbReference type="Pfam" id="PF02493">
    <property type="entry name" value="MORN"/>
    <property type="match status" value="2"/>
</dbReference>
<dbReference type="RefSeq" id="WP_109744957.1">
    <property type="nucleotide sequence ID" value="NZ_QGGO01000033.1"/>
</dbReference>